<dbReference type="GO" id="GO:0016760">
    <property type="term" value="F:cellulose synthase (UDP-forming) activity"/>
    <property type="evidence" value="ECO:0007669"/>
    <property type="project" value="InterPro"/>
</dbReference>
<dbReference type="GO" id="GO:0016020">
    <property type="term" value="C:membrane"/>
    <property type="evidence" value="ECO:0007669"/>
    <property type="project" value="InterPro"/>
</dbReference>
<dbReference type="GO" id="GO:0071669">
    <property type="term" value="P:plant-type cell wall organization or biogenesis"/>
    <property type="evidence" value="ECO:0007669"/>
    <property type="project" value="UniProtKB-ARBA"/>
</dbReference>
<accession>A0A0E0AL82</accession>
<feature type="transmembrane region" description="Helical" evidence="10">
    <location>
        <begin position="272"/>
        <end position="291"/>
    </location>
</feature>
<feature type="binding site" evidence="9">
    <location>
        <position position="144"/>
    </location>
    <ligand>
        <name>Mn(2+)</name>
        <dbReference type="ChEBI" id="CHEBI:29035"/>
    </ligand>
</feature>
<feature type="binding site" evidence="8">
    <location>
        <position position="143"/>
    </location>
    <ligand>
        <name>UDP-alpha-D-glucose</name>
        <dbReference type="ChEBI" id="CHEBI:58885"/>
    </ligand>
</feature>
<keyword evidence="3" id="KW-0808">Transferase</keyword>
<feature type="binding site" evidence="9">
    <location>
        <position position="168"/>
    </location>
    <ligand>
        <name>Mn(2+)</name>
        <dbReference type="ChEBI" id="CHEBI:29035"/>
    </ligand>
</feature>
<dbReference type="GO" id="GO:0012505">
    <property type="term" value="C:endomembrane system"/>
    <property type="evidence" value="ECO:0007669"/>
    <property type="project" value="UniProtKB-SubCell"/>
</dbReference>
<evidence type="ECO:0000256" key="6">
    <source>
        <dbReference type="ARBA" id="ARBA00023136"/>
    </source>
</evidence>
<comment type="subcellular location">
    <subcellularLocation>
        <location evidence="1">Endomembrane system</location>
        <topology evidence="1">Multi-pass membrane protein</topology>
    </subcellularLocation>
</comment>
<keyword evidence="5 10" id="KW-1133">Transmembrane helix</keyword>
<evidence type="ECO:0000256" key="1">
    <source>
        <dbReference type="ARBA" id="ARBA00004127"/>
    </source>
</evidence>
<evidence type="ECO:0000256" key="9">
    <source>
        <dbReference type="PIRSR" id="PIRSR605150-3"/>
    </source>
</evidence>
<dbReference type="Gramene" id="OGLUM07G17910.1">
    <property type="protein sequence ID" value="OGLUM07G17910.1"/>
    <property type="gene ID" value="OGLUM07G17910"/>
</dbReference>
<keyword evidence="12" id="KW-1185">Reference proteome</keyword>
<dbReference type="PANTHER" id="PTHR13301">
    <property type="entry name" value="X-BOX TRANSCRIPTION FACTOR-RELATED"/>
    <property type="match status" value="1"/>
</dbReference>
<keyword evidence="4 10" id="KW-0812">Transmembrane</keyword>
<protein>
    <recommendedName>
        <fullName evidence="13">Glycosyltransferase 2-like domain-containing protein</fullName>
    </recommendedName>
</protein>
<feature type="transmembrane region" description="Helical" evidence="10">
    <location>
        <begin position="303"/>
        <end position="323"/>
    </location>
</feature>
<dbReference type="InterPro" id="IPR005150">
    <property type="entry name" value="Cellulose_synth"/>
</dbReference>
<organism evidence="11">
    <name type="scientific">Oryza glumipatula</name>
    <dbReference type="NCBI Taxonomy" id="40148"/>
    <lineage>
        <taxon>Eukaryota</taxon>
        <taxon>Viridiplantae</taxon>
        <taxon>Streptophyta</taxon>
        <taxon>Embryophyta</taxon>
        <taxon>Tracheophyta</taxon>
        <taxon>Spermatophyta</taxon>
        <taxon>Magnoliopsida</taxon>
        <taxon>Liliopsida</taxon>
        <taxon>Poales</taxon>
        <taxon>Poaceae</taxon>
        <taxon>BOP clade</taxon>
        <taxon>Oryzoideae</taxon>
        <taxon>Oryzeae</taxon>
        <taxon>Oryzinae</taxon>
        <taxon>Oryza</taxon>
    </lineage>
</organism>
<dbReference type="HOGENOM" id="CLU_795409_0_0_1"/>
<dbReference type="EnsemblPlants" id="OGLUM07G17910.1">
    <property type="protein sequence ID" value="OGLUM07G17910.1"/>
    <property type="gene ID" value="OGLUM07G17910"/>
</dbReference>
<evidence type="ECO:0000256" key="7">
    <source>
        <dbReference type="ARBA" id="ARBA00023316"/>
    </source>
</evidence>
<evidence type="ECO:0000256" key="3">
    <source>
        <dbReference type="ARBA" id="ARBA00022679"/>
    </source>
</evidence>
<sequence length="349" mass="36227">MTATAASTISAAAAVTRRNNVALRVDATNGDAAARADGQNGRRLPAAKRVNDVGGDVWVAVDEADVSGASEAGEAAGGGGARGGSAGGRAAGEAVLLNHPSCIPRNGMAASAENPVDFSGIDVRLPMLVYISREKRPGYNHQKKAGAMNALLRVSALLSNAPFIINFDCDHYVNNSQAFRAPMCFMLDRRGGGDDVAFVQFPQRFDDVDPTDRLTSKQTTASSGDKFADLYTVRWVPLLIPTIVVLAVNVGAVGVAVGKAAAWGLLTEQGRFAVLGMVFNVWTLVLLYPFALGIMGQWGKRPVVLFVATVMAVAAVAIMYVAFGAPYQAELSGVAASLGKAASLTGPSG</sequence>
<dbReference type="AlphaFoldDB" id="A0A0E0AL82"/>
<evidence type="ECO:0000313" key="12">
    <source>
        <dbReference type="Proteomes" id="UP000026961"/>
    </source>
</evidence>
<reference evidence="11" key="1">
    <citation type="submission" date="2015-04" db="UniProtKB">
        <authorList>
            <consortium name="EnsemblPlants"/>
        </authorList>
    </citation>
    <scope>IDENTIFICATION</scope>
</reference>
<evidence type="ECO:0000256" key="8">
    <source>
        <dbReference type="PIRSR" id="PIRSR605150-2"/>
    </source>
</evidence>
<dbReference type="GO" id="GO:0030244">
    <property type="term" value="P:cellulose biosynthetic process"/>
    <property type="evidence" value="ECO:0007669"/>
    <property type="project" value="InterPro"/>
</dbReference>
<dbReference type="InterPro" id="IPR029044">
    <property type="entry name" value="Nucleotide-diphossugar_trans"/>
</dbReference>
<dbReference type="Gene3D" id="3.90.550.10">
    <property type="entry name" value="Spore Coat Polysaccharide Biosynthesis Protein SpsA, Chain A"/>
    <property type="match status" value="1"/>
</dbReference>
<evidence type="ECO:0000256" key="10">
    <source>
        <dbReference type="SAM" id="Phobius"/>
    </source>
</evidence>
<evidence type="ECO:0000256" key="5">
    <source>
        <dbReference type="ARBA" id="ARBA00022989"/>
    </source>
</evidence>
<dbReference type="GO" id="GO:0071555">
    <property type="term" value="P:cell wall organization"/>
    <property type="evidence" value="ECO:0007669"/>
    <property type="project" value="UniProtKB-KW"/>
</dbReference>
<dbReference type="Proteomes" id="UP000026961">
    <property type="component" value="Chromosome 7"/>
</dbReference>
<dbReference type="Pfam" id="PF03552">
    <property type="entry name" value="Cellulose_synt"/>
    <property type="match status" value="1"/>
</dbReference>
<evidence type="ECO:0000256" key="4">
    <source>
        <dbReference type="ARBA" id="ARBA00022692"/>
    </source>
</evidence>
<keyword evidence="7" id="KW-0961">Cell wall biogenesis/degradation</keyword>
<evidence type="ECO:0000313" key="11">
    <source>
        <dbReference type="EnsemblPlants" id="OGLUM07G17910.1"/>
    </source>
</evidence>
<evidence type="ECO:0008006" key="13">
    <source>
        <dbReference type="Google" id="ProtNLM"/>
    </source>
</evidence>
<keyword evidence="6 10" id="KW-0472">Membrane</keyword>
<proteinExistence type="predicted"/>
<name>A0A0E0AL82_9ORYZ</name>
<feature type="transmembrane region" description="Helical" evidence="10">
    <location>
        <begin position="238"/>
        <end position="266"/>
    </location>
</feature>
<keyword evidence="2" id="KW-0328">Glycosyltransferase</keyword>
<dbReference type="STRING" id="40148.A0A0E0AL82"/>
<evidence type="ECO:0000256" key="2">
    <source>
        <dbReference type="ARBA" id="ARBA00022676"/>
    </source>
</evidence>
<reference evidence="11" key="2">
    <citation type="submission" date="2018-05" db="EMBL/GenBank/DDBJ databases">
        <title>OgluRS3 (Oryza glumaepatula Reference Sequence Version 3).</title>
        <authorList>
            <person name="Zhang J."/>
            <person name="Kudrna D."/>
            <person name="Lee S."/>
            <person name="Talag J."/>
            <person name="Welchert J."/>
            <person name="Wing R.A."/>
        </authorList>
    </citation>
    <scope>NUCLEOTIDE SEQUENCE [LARGE SCALE GENOMIC DNA]</scope>
</reference>